<dbReference type="EMBL" id="FRCY01000011">
    <property type="protein sequence ID" value="SHN21567.1"/>
    <property type="molecule type" value="Genomic_DNA"/>
</dbReference>
<feature type="transmembrane region" description="Helical" evidence="4">
    <location>
        <begin position="290"/>
        <end position="308"/>
    </location>
</feature>
<dbReference type="Gene3D" id="1.20.1250.20">
    <property type="entry name" value="MFS general substrate transporter like domains"/>
    <property type="match status" value="2"/>
</dbReference>
<dbReference type="AlphaFoldDB" id="A0A1M7PVI7"/>
<dbReference type="SUPFAM" id="SSF103473">
    <property type="entry name" value="MFS general substrate transporter"/>
    <property type="match status" value="1"/>
</dbReference>
<dbReference type="InterPro" id="IPR020846">
    <property type="entry name" value="MFS_dom"/>
</dbReference>
<feature type="transmembrane region" description="Helical" evidence="4">
    <location>
        <begin position="413"/>
        <end position="432"/>
    </location>
</feature>
<accession>A0A1M7PVI7</accession>
<proteinExistence type="predicted"/>
<reference evidence="6 7" key="1">
    <citation type="submission" date="2016-11" db="EMBL/GenBank/DDBJ databases">
        <authorList>
            <person name="Jaros S."/>
            <person name="Januszkiewicz K."/>
            <person name="Wedrychowicz H."/>
        </authorList>
    </citation>
    <scope>NUCLEOTIDE SEQUENCE [LARGE SCALE GENOMIC DNA]</scope>
    <source>
        <strain evidence="6 7">CGMCC 1.6102</strain>
    </source>
</reference>
<protein>
    <submittedName>
        <fullName evidence="6">Predicted arabinose efflux permease, MFS family</fullName>
    </submittedName>
</protein>
<dbReference type="Pfam" id="PF07690">
    <property type="entry name" value="MFS_1"/>
    <property type="match status" value="1"/>
</dbReference>
<dbReference type="GO" id="GO:0022857">
    <property type="term" value="F:transmembrane transporter activity"/>
    <property type="evidence" value="ECO:0007669"/>
    <property type="project" value="InterPro"/>
</dbReference>
<dbReference type="InterPro" id="IPR011701">
    <property type="entry name" value="MFS"/>
</dbReference>
<dbReference type="RefSeq" id="WP_073095805.1">
    <property type="nucleotide sequence ID" value="NZ_FRCY01000011.1"/>
</dbReference>
<dbReference type="Proteomes" id="UP000184513">
    <property type="component" value="Unassembled WGS sequence"/>
</dbReference>
<dbReference type="InterPro" id="IPR052528">
    <property type="entry name" value="Sugar_transport-like"/>
</dbReference>
<feature type="transmembrane region" description="Helical" evidence="4">
    <location>
        <begin position="106"/>
        <end position="127"/>
    </location>
</feature>
<dbReference type="PANTHER" id="PTHR23526:SF2">
    <property type="entry name" value="MAJOR FACILITATOR SUPERFAMILY (MFS) PROFILE DOMAIN-CONTAINING PROTEIN"/>
    <property type="match status" value="1"/>
</dbReference>
<feature type="transmembrane region" description="Helical" evidence="4">
    <location>
        <begin position="259"/>
        <end position="278"/>
    </location>
</feature>
<keyword evidence="2 4" id="KW-1133">Transmembrane helix</keyword>
<evidence type="ECO:0000256" key="4">
    <source>
        <dbReference type="SAM" id="Phobius"/>
    </source>
</evidence>
<evidence type="ECO:0000256" key="2">
    <source>
        <dbReference type="ARBA" id="ARBA00022989"/>
    </source>
</evidence>
<feature type="domain" description="Major facilitator superfamily (MFS) profile" evidence="5">
    <location>
        <begin position="207"/>
        <end position="435"/>
    </location>
</feature>
<evidence type="ECO:0000256" key="1">
    <source>
        <dbReference type="ARBA" id="ARBA00022692"/>
    </source>
</evidence>
<organism evidence="6 7">
    <name type="scientific">Cyclobacterium lianum</name>
    <dbReference type="NCBI Taxonomy" id="388280"/>
    <lineage>
        <taxon>Bacteria</taxon>
        <taxon>Pseudomonadati</taxon>
        <taxon>Bacteroidota</taxon>
        <taxon>Cytophagia</taxon>
        <taxon>Cytophagales</taxon>
        <taxon>Cyclobacteriaceae</taxon>
        <taxon>Cyclobacterium</taxon>
    </lineage>
</organism>
<evidence type="ECO:0000259" key="5">
    <source>
        <dbReference type="PROSITE" id="PS50850"/>
    </source>
</evidence>
<keyword evidence="1 4" id="KW-0812">Transmembrane</keyword>
<sequence length="435" mass="46948">MSRKQEIAEKTYELITDEGELRVCDNISESACKETPFNFFKNIFSGTLSKLSEQLVSPGTTLPWILSALGVPNAFAGALVPIKDAGSLLPQLFVSAKIRSFPRRKWFWVIPAWTQALALVGMAFAVLNFEGETAGWLILLSLAIFSCCSGVASIAFKDVTAKTIPKGKRGQMLGLRATLGGVLTLLAGGIILADLQEINERNPLFLLVLAGSVLWFISGLVFSLIAEEKGATSGGRTPAAEIRAARKFWKEDANLRRFIFTRGLLMAIPLAQPFFVILGKEQIGDQVSTLGLMVIAAGIANVISSPFWGRFADRSSRKMLVFVALLGAANILLMSLFPHWPEGLQNMYVFAFLFLVQVMAHGGARLSRKTYLVDFAPDKERASYVSLANTVIGIFTLAGAGLGALAGSIGVQITLWVFAGLLLLAVALGSRLSEV</sequence>
<dbReference type="PROSITE" id="PS50850">
    <property type="entry name" value="MFS"/>
    <property type="match status" value="1"/>
</dbReference>
<feature type="transmembrane region" description="Helical" evidence="4">
    <location>
        <begin position="346"/>
        <end position="364"/>
    </location>
</feature>
<evidence type="ECO:0000313" key="7">
    <source>
        <dbReference type="Proteomes" id="UP000184513"/>
    </source>
</evidence>
<evidence type="ECO:0000256" key="3">
    <source>
        <dbReference type="ARBA" id="ARBA00023136"/>
    </source>
</evidence>
<keyword evidence="7" id="KW-1185">Reference proteome</keyword>
<feature type="transmembrane region" description="Helical" evidence="4">
    <location>
        <begin position="320"/>
        <end position="340"/>
    </location>
</feature>
<feature type="transmembrane region" description="Helical" evidence="4">
    <location>
        <begin position="133"/>
        <end position="152"/>
    </location>
</feature>
<dbReference type="PANTHER" id="PTHR23526">
    <property type="entry name" value="INTEGRAL MEMBRANE TRANSPORT PROTEIN-RELATED"/>
    <property type="match status" value="1"/>
</dbReference>
<feature type="transmembrane region" description="Helical" evidence="4">
    <location>
        <begin position="384"/>
        <end position="407"/>
    </location>
</feature>
<dbReference type="InterPro" id="IPR036259">
    <property type="entry name" value="MFS_trans_sf"/>
</dbReference>
<gene>
    <name evidence="6" type="ORF">SAMN04488057_11118</name>
</gene>
<feature type="transmembrane region" description="Helical" evidence="4">
    <location>
        <begin position="173"/>
        <end position="192"/>
    </location>
</feature>
<name>A0A1M7PVI7_9BACT</name>
<evidence type="ECO:0000313" key="6">
    <source>
        <dbReference type="EMBL" id="SHN21567.1"/>
    </source>
</evidence>
<feature type="transmembrane region" description="Helical" evidence="4">
    <location>
        <begin position="204"/>
        <end position="226"/>
    </location>
</feature>
<dbReference type="OrthoDB" id="1117124at2"/>
<dbReference type="STRING" id="388280.SAMN04488057_11118"/>
<keyword evidence="3 4" id="KW-0472">Membrane</keyword>